<keyword evidence="5 8" id="KW-0812">Transmembrane</keyword>
<feature type="transmembrane region" description="Helical" evidence="8">
    <location>
        <begin position="170"/>
        <end position="199"/>
    </location>
</feature>
<evidence type="ECO:0000313" key="11">
    <source>
        <dbReference type="Proteomes" id="UP000559117"/>
    </source>
</evidence>
<dbReference type="PANTHER" id="PTHR30012:SF0">
    <property type="entry name" value="TYPE II SECRETION SYSTEM PROTEIN F-RELATED"/>
    <property type="match status" value="1"/>
</dbReference>
<keyword evidence="11" id="KW-1185">Reference proteome</keyword>
<name>A0A840UHB1_9FIRM</name>
<evidence type="ECO:0000256" key="8">
    <source>
        <dbReference type="SAM" id="Phobius"/>
    </source>
</evidence>
<evidence type="ECO:0000256" key="5">
    <source>
        <dbReference type="ARBA" id="ARBA00022692"/>
    </source>
</evidence>
<dbReference type="PRINTS" id="PR00812">
    <property type="entry name" value="BCTERIALGSPF"/>
</dbReference>
<gene>
    <name evidence="10" type="ORF">HNR32_001655</name>
</gene>
<evidence type="ECO:0000256" key="2">
    <source>
        <dbReference type="ARBA" id="ARBA00005745"/>
    </source>
</evidence>
<evidence type="ECO:0000313" key="10">
    <source>
        <dbReference type="EMBL" id="MBB5336506.1"/>
    </source>
</evidence>
<evidence type="ECO:0000256" key="3">
    <source>
        <dbReference type="ARBA" id="ARBA00022475"/>
    </source>
</evidence>
<dbReference type="FunFam" id="1.20.81.30:FF:000001">
    <property type="entry name" value="Type II secretion system protein F"/>
    <property type="match status" value="2"/>
</dbReference>
<evidence type="ECO:0000256" key="1">
    <source>
        <dbReference type="ARBA" id="ARBA00004429"/>
    </source>
</evidence>
<dbReference type="RefSeq" id="WP_183861499.1">
    <property type="nucleotide sequence ID" value="NZ_JACHFH010000018.1"/>
</dbReference>
<dbReference type="Gene3D" id="1.20.81.30">
    <property type="entry name" value="Type II secretion system (T2SS), domain F"/>
    <property type="match status" value="2"/>
</dbReference>
<evidence type="ECO:0000259" key="9">
    <source>
        <dbReference type="Pfam" id="PF00482"/>
    </source>
</evidence>
<keyword evidence="7 8" id="KW-0472">Membrane</keyword>
<organism evidence="10 11">
    <name type="scientific">Pectinatus brassicae</name>
    <dbReference type="NCBI Taxonomy" id="862415"/>
    <lineage>
        <taxon>Bacteria</taxon>
        <taxon>Bacillati</taxon>
        <taxon>Bacillota</taxon>
        <taxon>Negativicutes</taxon>
        <taxon>Selenomonadales</taxon>
        <taxon>Selenomonadaceae</taxon>
        <taxon>Pectinatus</taxon>
    </lineage>
</organism>
<feature type="domain" description="Type II secretion system protein GspF" evidence="9">
    <location>
        <begin position="69"/>
        <end position="192"/>
    </location>
</feature>
<feature type="transmembrane region" description="Helical" evidence="8">
    <location>
        <begin position="375"/>
        <end position="396"/>
    </location>
</feature>
<reference evidence="10 11" key="1">
    <citation type="submission" date="2020-08" db="EMBL/GenBank/DDBJ databases">
        <title>Genomic Encyclopedia of Type Strains, Phase IV (KMG-IV): sequencing the most valuable type-strain genomes for metagenomic binning, comparative biology and taxonomic classification.</title>
        <authorList>
            <person name="Goeker M."/>
        </authorList>
    </citation>
    <scope>NUCLEOTIDE SEQUENCE [LARGE SCALE GENOMIC DNA]</scope>
    <source>
        <strain evidence="10 11">DSM 24661</strain>
    </source>
</reference>
<proteinExistence type="inferred from homology"/>
<comment type="subcellular location">
    <subcellularLocation>
        <location evidence="1">Cell inner membrane</location>
        <topology evidence="1">Multi-pass membrane protein</topology>
    </subcellularLocation>
</comment>
<keyword evidence="4" id="KW-0997">Cell inner membrane</keyword>
<dbReference type="InterPro" id="IPR018076">
    <property type="entry name" value="T2SS_GspF_dom"/>
</dbReference>
<comment type="similarity">
    <text evidence="2">Belongs to the GSP F family.</text>
</comment>
<dbReference type="InterPro" id="IPR042094">
    <property type="entry name" value="T2SS_GspF_sf"/>
</dbReference>
<evidence type="ECO:0000256" key="4">
    <source>
        <dbReference type="ARBA" id="ARBA00022519"/>
    </source>
</evidence>
<dbReference type="Proteomes" id="UP000559117">
    <property type="component" value="Unassembled WGS sequence"/>
</dbReference>
<keyword evidence="6 8" id="KW-1133">Transmembrane helix</keyword>
<accession>A0A840UHB1</accession>
<dbReference type="InterPro" id="IPR003004">
    <property type="entry name" value="GspF/PilC"/>
</dbReference>
<feature type="transmembrane region" description="Helical" evidence="8">
    <location>
        <begin position="219"/>
        <end position="241"/>
    </location>
</feature>
<dbReference type="PANTHER" id="PTHR30012">
    <property type="entry name" value="GENERAL SECRETION PATHWAY PROTEIN"/>
    <property type="match status" value="1"/>
</dbReference>
<dbReference type="AlphaFoldDB" id="A0A840UHB1"/>
<protein>
    <submittedName>
        <fullName evidence="10">Type IV pilus assembly protein PilC</fullName>
    </submittedName>
</protein>
<feature type="domain" description="Type II secretion system protein GspF" evidence="9">
    <location>
        <begin position="274"/>
        <end position="394"/>
    </location>
</feature>
<dbReference type="Pfam" id="PF00482">
    <property type="entry name" value="T2SSF"/>
    <property type="match status" value="2"/>
</dbReference>
<dbReference type="EMBL" id="JACHFH010000018">
    <property type="protein sequence ID" value="MBB5336506.1"/>
    <property type="molecule type" value="Genomic_DNA"/>
</dbReference>
<keyword evidence="3" id="KW-1003">Cell membrane</keyword>
<comment type="caution">
    <text evidence="10">The sequence shown here is derived from an EMBL/GenBank/DDBJ whole genome shotgun (WGS) entry which is preliminary data.</text>
</comment>
<dbReference type="GO" id="GO:0005886">
    <property type="term" value="C:plasma membrane"/>
    <property type="evidence" value="ECO:0007669"/>
    <property type="project" value="UniProtKB-SubCell"/>
</dbReference>
<evidence type="ECO:0000256" key="6">
    <source>
        <dbReference type="ARBA" id="ARBA00022989"/>
    </source>
</evidence>
<sequence>MKKFIYQVKNPQGQNISGQLFAESIDNAIELLYSQKYFILELKEKKKSLFLPPIIVPQRQVPMKIIIAFCRQLSLMLKSGIPLDEAVYAINKQVQNKVFKNILDAVFLQLETGKTLFSSFYRNKSYLPSSLLSLINIGEISGNLDIVLEKTASYLEQDYLAKEKIKTAAIYPFILLSIFFITAFIMFNFVLPIFASLLYSLNVPLPFITKSILFIGDFIANHNITLLLLLCLTIFCSKLLWQKTLYKLLFYKFIFKLPIWGQLILKLNLLQLSNDFSIMLSAGVPIDKTLYTLYSNCQNIYFKNILRQALADVQKGFSLSDALIKHQIFPPFFLQMLITGEKSGNLPQILDQAAAFYQEDVDTAYKRLLAVAEPAMIIILSLLIGAFIIGIALPMFDAATHIPM</sequence>
<evidence type="ECO:0000256" key="7">
    <source>
        <dbReference type="ARBA" id="ARBA00023136"/>
    </source>
</evidence>